<dbReference type="Proteomes" id="UP000572988">
    <property type="component" value="Unassembled WGS sequence"/>
</dbReference>
<dbReference type="InterPro" id="IPR002560">
    <property type="entry name" value="Transposase_DDE"/>
</dbReference>
<dbReference type="EMBL" id="POVK01000030">
    <property type="protein sequence ID" value="NHA34669.1"/>
    <property type="molecule type" value="Genomic_DNA"/>
</dbReference>
<feature type="non-terminal residue" evidence="2">
    <location>
        <position position="1"/>
    </location>
</feature>
<dbReference type="PANTHER" id="PTHR33498:SF1">
    <property type="entry name" value="TRANSPOSASE FOR INSERTION SEQUENCE ELEMENT IS1557"/>
    <property type="match status" value="1"/>
</dbReference>
<reference evidence="2 3" key="1">
    <citation type="submission" date="2018-01" db="EMBL/GenBank/DDBJ databases">
        <title>Complete genome sequence of Staphylococcus Scheliferi isolated from human.</title>
        <authorList>
            <person name="Abouelkhair M.A."/>
            <person name="Bemis D.A."/>
            <person name="Kania S.A."/>
        </authorList>
    </citation>
    <scope>NUCLEOTIDE SEQUENCE [LARGE SCALE GENOMIC DNA]</scope>
    <source>
        <strain evidence="2 3">ATCC 43808</strain>
    </source>
</reference>
<evidence type="ECO:0000313" key="2">
    <source>
        <dbReference type="EMBL" id="NHA34669.1"/>
    </source>
</evidence>
<organism evidence="2 3">
    <name type="scientific">Staphylococcus schleiferi</name>
    <dbReference type="NCBI Taxonomy" id="1295"/>
    <lineage>
        <taxon>Bacteria</taxon>
        <taxon>Bacillati</taxon>
        <taxon>Bacillota</taxon>
        <taxon>Bacilli</taxon>
        <taxon>Bacillales</taxon>
        <taxon>Staphylococcaceae</taxon>
        <taxon>Staphylococcus</taxon>
    </lineage>
</organism>
<dbReference type="Pfam" id="PF01610">
    <property type="entry name" value="DDE_Tnp_ISL3"/>
    <property type="match status" value="1"/>
</dbReference>
<dbReference type="PANTHER" id="PTHR33498">
    <property type="entry name" value="TRANSPOSASE FOR INSERTION SEQUENCE ELEMENT IS1557"/>
    <property type="match status" value="1"/>
</dbReference>
<sequence length="193" mass="23298">FHIVQAINREINRCRVQVMNGFRAKDRPQYNKLKRYWKLLLKAPLDLDRMIYQSYRLFKSWQSQYSLVQYLLGLDERLKETYETGHRLLSALKSNDIQQLQFILQYSKTKDISQGLKRVIQTFIKYLPYISNTMRYPHLTNGPIEGINNKIKLIKRVSYGYRNIWNFRNRILIISKVFVSEYKKRIKQQNNVA</sequence>
<dbReference type="InterPro" id="IPR047951">
    <property type="entry name" value="Transpos_ISL3"/>
</dbReference>
<comment type="caution">
    <text evidence="2">The sequence shown here is derived from an EMBL/GenBank/DDBJ whole genome shotgun (WGS) entry which is preliminary data.</text>
</comment>
<name>A0ABX0G0K3_STASC</name>
<gene>
    <name evidence="2" type="ORF">C1O36_09115</name>
</gene>
<keyword evidence="3" id="KW-1185">Reference proteome</keyword>
<protein>
    <submittedName>
        <fullName evidence="2">ISL3 family transposase</fullName>
    </submittedName>
</protein>
<evidence type="ECO:0000259" key="1">
    <source>
        <dbReference type="Pfam" id="PF01610"/>
    </source>
</evidence>
<evidence type="ECO:0000313" key="3">
    <source>
        <dbReference type="Proteomes" id="UP000572988"/>
    </source>
</evidence>
<proteinExistence type="predicted"/>
<feature type="domain" description="Transposase IS204/IS1001/IS1096/IS1165 DDE" evidence="1">
    <location>
        <begin position="1"/>
        <end position="171"/>
    </location>
</feature>
<accession>A0ABX0G0K3</accession>
<dbReference type="RefSeq" id="WP_191876946.1">
    <property type="nucleotide sequence ID" value="NZ_POVK01000030.1"/>
</dbReference>